<evidence type="ECO:0000256" key="1">
    <source>
        <dbReference type="ARBA" id="ARBA00004571"/>
    </source>
</evidence>
<evidence type="ECO:0000256" key="3">
    <source>
        <dbReference type="ARBA" id="ARBA00022452"/>
    </source>
</evidence>
<feature type="domain" description="TonB-dependent receptor plug" evidence="9">
    <location>
        <begin position="119"/>
        <end position="239"/>
    </location>
</feature>
<dbReference type="InterPro" id="IPR008969">
    <property type="entry name" value="CarboxyPept-like_regulatory"/>
</dbReference>
<dbReference type="NCBIfam" id="TIGR04057">
    <property type="entry name" value="SusC_RagA_signa"/>
    <property type="match status" value="1"/>
</dbReference>
<gene>
    <name evidence="10" type="ORF">ACFQ2O_08045</name>
</gene>
<comment type="subcellular location">
    <subcellularLocation>
        <location evidence="1 7">Cell outer membrane</location>
        <topology evidence="1 7">Multi-pass membrane protein</topology>
    </subcellularLocation>
</comment>
<evidence type="ECO:0000256" key="6">
    <source>
        <dbReference type="ARBA" id="ARBA00023237"/>
    </source>
</evidence>
<keyword evidence="5 7" id="KW-0472">Membrane</keyword>
<dbReference type="PROSITE" id="PS52016">
    <property type="entry name" value="TONB_DEPENDENT_REC_3"/>
    <property type="match status" value="1"/>
</dbReference>
<evidence type="ECO:0000256" key="4">
    <source>
        <dbReference type="ARBA" id="ARBA00022692"/>
    </source>
</evidence>
<dbReference type="Gene3D" id="2.40.170.20">
    <property type="entry name" value="TonB-dependent receptor, beta-barrel domain"/>
    <property type="match status" value="1"/>
</dbReference>
<dbReference type="InterPro" id="IPR023996">
    <property type="entry name" value="TonB-dep_OMP_SusC/RagA"/>
</dbReference>
<comment type="caution">
    <text evidence="10">The sequence shown here is derived from an EMBL/GenBank/DDBJ whole genome shotgun (WGS) entry which is preliminary data.</text>
</comment>
<dbReference type="Gene3D" id="2.170.130.10">
    <property type="entry name" value="TonB-dependent receptor, plug domain"/>
    <property type="match status" value="1"/>
</dbReference>
<dbReference type="InterPro" id="IPR039426">
    <property type="entry name" value="TonB-dep_rcpt-like"/>
</dbReference>
<proteinExistence type="inferred from homology"/>
<dbReference type="NCBIfam" id="TIGR04056">
    <property type="entry name" value="OMP_RagA_SusC"/>
    <property type="match status" value="1"/>
</dbReference>
<keyword evidence="2 7" id="KW-0813">Transport</keyword>
<reference evidence="11" key="1">
    <citation type="journal article" date="2019" name="Int. J. Syst. Evol. Microbiol.">
        <title>The Global Catalogue of Microorganisms (GCM) 10K type strain sequencing project: providing services to taxonomists for standard genome sequencing and annotation.</title>
        <authorList>
            <consortium name="The Broad Institute Genomics Platform"/>
            <consortium name="The Broad Institute Genome Sequencing Center for Infectious Disease"/>
            <person name="Wu L."/>
            <person name="Ma J."/>
        </authorList>
    </citation>
    <scope>NUCLEOTIDE SEQUENCE [LARGE SCALE GENOMIC DNA]</scope>
    <source>
        <strain evidence="11">JCM 31319</strain>
    </source>
</reference>
<comment type="similarity">
    <text evidence="7">Belongs to the TonB-dependent receptor family.</text>
</comment>
<evidence type="ECO:0000256" key="5">
    <source>
        <dbReference type="ARBA" id="ARBA00023136"/>
    </source>
</evidence>
<dbReference type="RefSeq" id="WP_377525365.1">
    <property type="nucleotide sequence ID" value="NZ_JBHTLD010000054.1"/>
</dbReference>
<organism evidence="10 11">
    <name type="scientific">Pontibacter rugosus</name>
    <dbReference type="NCBI Taxonomy" id="1745966"/>
    <lineage>
        <taxon>Bacteria</taxon>
        <taxon>Pseudomonadati</taxon>
        <taxon>Bacteroidota</taxon>
        <taxon>Cytophagia</taxon>
        <taxon>Cytophagales</taxon>
        <taxon>Hymenobacteraceae</taxon>
        <taxon>Pontibacter</taxon>
    </lineage>
</organism>
<keyword evidence="8" id="KW-0732">Signal</keyword>
<evidence type="ECO:0000256" key="7">
    <source>
        <dbReference type="PROSITE-ProRule" id="PRU01360"/>
    </source>
</evidence>
<keyword evidence="3 7" id="KW-1134">Transmembrane beta strand</keyword>
<dbReference type="SUPFAM" id="SSF49464">
    <property type="entry name" value="Carboxypeptidase regulatory domain-like"/>
    <property type="match status" value="1"/>
</dbReference>
<dbReference type="Proteomes" id="UP001597094">
    <property type="component" value="Unassembled WGS sequence"/>
</dbReference>
<protein>
    <submittedName>
        <fullName evidence="10">SusC/RagA family TonB-linked outer membrane protein</fullName>
    </submittedName>
</protein>
<dbReference type="Gene3D" id="2.60.40.1120">
    <property type="entry name" value="Carboxypeptidase-like, regulatory domain"/>
    <property type="match status" value="1"/>
</dbReference>
<dbReference type="InterPro" id="IPR023997">
    <property type="entry name" value="TonB-dep_OMP_SusC/RagA_CS"/>
</dbReference>
<evidence type="ECO:0000313" key="11">
    <source>
        <dbReference type="Proteomes" id="UP001597094"/>
    </source>
</evidence>
<dbReference type="SUPFAM" id="SSF56935">
    <property type="entry name" value="Porins"/>
    <property type="match status" value="1"/>
</dbReference>
<name>A0ABW3SN10_9BACT</name>
<evidence type="ECO:0000259" key="9">
    <source>
        <dbReference type="Pfam" id="PF07715"/>
    </source>
</evidence>
<dbReference type="InterPro" id="IPR012910">
    <property type="entry name" value="Plug_dom"/>
</dbReference>
<keyword evidence="6 7" id="KW-0998">Cell outer membrane</keyword>
<feature type="signal peptide" evidence="8">
    <location>
        <begin position="1"/>
        <end position="22"/>
    </location>
</feature>
<keyword evidence="4 7" id="KW-0812">Transmembrane</keyword>
<feature type="chain" id="PRO_5047108634" evidence="8">
    <location>
        <begin position="23"/>
        <end position="1080"/>
    </location>
</feature>
<dbReference type="Pfam" id="PF07715">
    <property type="entry name" value="Plug"/>
    <property type="match status" value="1"/>
</dbReference>
<evidence type="ECO:0000313" key="10">
    <source>
        <dbReference type="EMBL" id="MFD1186149.1"/>
    </source>
</evidence>
<accession>A0ABW3SN10</accession>
<evidence type="ECO:0000256" key="8">
    <source>
        <dbReference type="SAM" id="SignalP"/>
    </source>
</evidence>
<evidence type="ECO:0000256" key="2">
    <source>
        <dbReference type="ARBA" id="ARBA00022448"/>
    </source>
</evidence>
<dbReference type="InterPro" id="IPR037066">
    <property type="entry name" value="Plug_dom_sf"/>
</dbReference>
<dbReference type="Pfam" id="PF13715">
    <property type="entry name" value="CarbopepD_reg_2"/>
    <property type="match status" value="1"/>
</dbReference>
<dbReference type="InterPro" id="IPR036942">
    <property type="entry name" value="Beta-barrel_TonB_sf"/>
</dbReference>
<dbReference type="EMBL" id="JBHTLD010000054">
    <property type="protein sequence ID" value="MFD1186149.1"/>
    <property type="molecule type" value="Genomic_DNA"/>
</dbReference>
<keyword evidence="11" id="KW-1185">Reference proteome</keyword>
<sequence length="1080" mass="118124">MKKIYYSFLWLLLICCCGTAFAQQISVSGKVTGAEGGYPLPGVSVIVKGTTTGAASGADGTFQINVPSEDAILLFRFLGYQTKEVRVGAQRQINVQLSTDNQQLSEVVVTALGIERSERSLGYATQQVNGEDLTFTKEQNVLGSLAGKVAGVQVTGSSGASMGGTQKIKIRGINSVTGSGQPLLVVDGTPISNANFAASDGVDYGNLGQDINPEDVASINVLKGPAASALYGIRGQNGVIMITTKKGAVGADKVTVQLSSAFSVERVGNIMPYQNMYGGGSSQTWRTLPNGEKYVQINVDESWGPKMDGTLVRQVFSFYPQDPNYGQTTPFVAHPDNIKDYYETGTTLNNGVSVSGGSQKTNYRISFNDTRIEGVEPNTWLRRNNVGVALGVNLSPKVTASANINYARNNGQRPAQGSEDGSRYLGQWFQRNIDMNRLKDYQYADGTFLHWNLRTPSSTTGEVTNFKPLYWNNPYFDAYESYSNDSRDRFFGDVGLTYNVLNNLKLSGFIRSDMFTQNIEARTALGGTDLPGYSLAKYQNNETNYEFLAQYDKQWDAFSLNANLGANLYDRKYTYTSQATAGGLSVPGYYNIAASIGRPTSGREDFPSYLMEKQIRSGYAMVSVGFRDTYFVDASIRRDASSTLPDPYWYSSVSGSFVFSELLNWGPLSFGKIRLSYAEAGSDVEPYKTTYNFEPGPIYQDENVAVNTLTVPNSLNNPQIKPAFARSYEAGIDLKFFQNRLGLDLTFYQQRNKDQTFTLPISGASGYSSMFINAGLIENKGIELALTGSPVVSEAFSWDVLFNVNRNRNKIIKLAPGIDAYLLGSTTYSSTSSYLYAFQGEQFGSLVGQAYQRDEATGKMLLGANGVPLYTTATHNFGSVLPDVNGGFQNTFKIWKFDAAAMVDFQVGGQFFSRSKMLAVRTGLDPLTVATNDKGFNVRDAVSDGGGVRVEGIYAPGTIIKVNGEDVDVSGQEAVVYVNPQTYYGTTARRIYEDWVYDASYVKLREVRLGYTLDKSILGNLPLERVNIALIARNPAMIWQKAPKGLDPSELSAGAQSVSWYESGQLNTVRSYGINLNITF</sequence>